<gene>
    <name evidence="1" type="ORF">SAMN05660330_04231</name>
</gene>
<name>A0A1H0VTC6_9BACT</name>
<sequence>MDARFIVDVESKPVGGDLVSNWFKFYRKLIQLTRDVQRAVKIILDAGSNTLLAQADHCGVKPDLLDLNQIFCSATKRPDGKKIIIRLWIAGWRHCLNQGQLWIPHLKSRPRIGVDKFEHPVTIRCMLGANLVGEQWLVTPRLPVGIEKGSLTSERDLRIGAVQRILTAVKLGSKEIFAAGFTRFNWGLPAPLAICSSGDPESTRAVYRRWLKKQYRVMDRFAVALLPSDRSVMKLRCLVIAICLGIVRP</sequence>
<reference evidence="1 2" key="1">
    <citation type="submission" date="2016-10" db="EMBL/GenBank/DDBJ databases">
        <authorList>
            <person name="de Groot N.N."/>
        </authorList>
    </citation>
    <scope>NUCLEOTIDE SEQUENCE [LARGE SCALE GENOMIC DNA]</scope>
    <source>
        <strain evidence="1 2">DSM 12130</strain>
    </source>
</reference>
<proteinExistence type="predicted"/>
<accession>A0A1H0VTC6</accession>
<dbReference type="Proteomes" id="UP000199073">
    <property type="component" value="Unassembled WGS sequence"/>
</dbReference>
<evidence type="ECO:0000313" key="2">
    <source>
        <dbReference type="Proteomes" id="UP000199073"/>
    </source>
</evidence>
<dbReference type="EMBL" id="FNJI01000064">
    <property type="protein sequence ID" value="SDP81767.1"/>
    <property type="molecule type" value="Genomic_DNA"/>
</dbReference>
<dbReference type="AlphaFoldDB" id="A0A1H0VTC6"/>
<protein>
    <submittedName>
        <fullName evidence="1">Uncharacterized protein</fullName>
    </submittedName>
</protein>
<keyword evidence="2" id="KW-1185">Reference proteome</keyword>
<evidence type="ECO:0000313" key="1">
    <source>
        <dbReference type="EMBL" id="SDP81767.1"/>
    </source>
</evidence>
<organism evidence="1 2">
    <name type="scientific">Desulforhopalus singaporensis</name>
    <dbReference type="NCBI Taxonomy" id="91360"/>
    <lineage>
        <taxon>Bacteria</taxon>
        <taxon>Pseudomonadati</taxon>
        <taxon>Thermodesulfobacteriota</taxon>
        <taxon>Desulfobulbia</taxon>
        <taxon>Desulfobulbales</taxon>
        <taxon>Desulfocapsaceae</taxon>
        <taxon>Desulforhopalus</taxon>
    </lineage>
</organism>